<evidence type="ECO:0000256" key="4">
    <source>
        <dbReference type="ARBA" id="ARBA00022729"/>
    </source>
</evidence>
<protein>
    <recommendedName>
        <fullName evidence="2">cutinase</fullName>
        <ecNumber evidence="2">3.1.1.74</ecNumber>
    </recommendedName>
</protein>
<accession>A0A6G1J287</accession>
<evidence type="ECO:0000256" key="2">
    <source>
        <dbReference type="ARBA" id="ARBA00013095"/>
    </source>
</evidence>
<keyword evidence="5" id="KW-0378">Hydrolase</keyword>
<dbReference type="OrthoDB" id="2975078at2759"/>
<dbReference type="Pfam" id="PF01083">
    <property type="entry name" value="Cutinase"/>
    <property type="match status" value="1"/>
</dbReference>
<proteinExistence type="inferred from homology"/>
<dbReference type="SMART" id="SM01110">
    <property type="entry name" value="Cutinase"/>
    <property type="match status" value="1"/>
</dbReference>
<organism evidence="10 11">
    <name type="scientific">Lentithecium fluviatile CBS 122367</name>
    <dbReference type="NCBI Taxonomy" id="1168545"/>
    <lineage>
        <taxon>Eukaryota</taxon>
        <taxon>Fungi</taxon>
        <taxon>Dikarya</taxon>
        <taxon>Ascomycota</taxon>
        <taxon>Pezizomycotina</taxon>
        <taxon>Dothideomycetes</taxon>
        <taxon>Pleosporomycetidae</taxon>
        <taxon>Pleosporales</taxon>
        <taxon>Massarineae</taxon>
        <taxon>Lentitheciaceae</taxon>
        <taxon>Lentithecium</taxon>
    </lineage>
</organism>
<keyword evidence="3" id="KW-0719">Serine esterase</keyword>
<gene>
    <name evidence="10" type="ORF">K458DRAFT_442942</name>
</gene>
<dbReference type="GO" id="GO:0005576">
    <property type="term" value="C:extracellular region"/>
    <property type="evidence" value="ECO:0007669"/>
    <property type="project" value="InterPro"/>
</dbReference>
<reference evidence="10" key="1">
    <citation type="journal article" date="2020" name="Stud. Mycol.">
        <title>101 Dothideomycetes genomes: a test case for predicting lifestyles and emergence of pathogens.</title>
        <authorList>
            <person name="Haridas S."/>
            <person name="Albert R."/>
            <person name="Binder M."/>
            <person name="Bloem J."/>
            <person name="Labutti K."/>
            <person name="Salamov A."/>
            <person name="Andreopoulos B."/>
            <person name="Baker S."/>
            <person name="Barry K."/>
            <person name="Bills G."/>
            <person name="Bluhm B."/>
            <person name="Cannon C."/>
            <person name="Castanera R."/>
            <person name="Culley D."/>
            <person name="Daum C."/>
            <person name="Ezra D."/>
            <person name="Gonzalez J."/>
            <person name="Henrissat B."/>
            <person name="Kuo A."/>
            <person name="Liang C."/>
            <person name="Lipzen A."/>
            <person name="Lutzoni F."/>
            <person name="Magnuson J."/>
            <person name="Mondo S."/>
            <person name="Nolan M."/>
            <person name="Ohm R."/>
            <person name="Pangilinan J."/>
            <person name="Park H.-J."/>
            <person name="Ramirez L."/>
            <person name="Alfaro M."/>
            <person name="Sun H."/>
            <person name="Tritt A."/>
            <person name="Yoshinaga Y."/>
            <person name="Zwiers L.-H."/>
            <person name="Turgeon B."/>
            <person name="Goodwin S."/>
            <person name="Spatafora J."/>
            <person name="Crous P."/>
            <person name="Grigoriev I."/>
        </authorList>
    </citation>
    <scope>NUCLEOTIDE SEQUENCE</scope>
    <source>
        <strain evidence="10">CBS 122367</strain>
    </source>
</reference>
<dbReference type="AlphaFoldDB" id="A0A6G1J287"/>
<dbReference type="SUPFAM" id="SSF53474">
    <property type="entry name" value="alpha/beta-Hydrolases"/>
    <property type="match status" value="1"/>
</dbReference>
<feature type="disulfide bond" evidence="9">
    <location>
        <begin position="94"/>
        <end position="143"/>
    </location>
</feature>
<dbReference type="PANTHER" id="PTHR48250">
    <property type="entry name" value="CUTINASE 2-RELATED"/>
    <property type="match status" value="1"/>
</dbReference>
<dbReference type="InterPro" id="IPR011150">
    <property type="entry name" value="Cutinase_monf"/>
</dbReference>
<keyword evidence="6 9" id="KW-1015">Disulfide bond</keyword>
<dbReference type="EMBL" id="MU005581">
    <property type="protein sequence ID" value="KAF2684637.1"/>
    <property type="molecule type" value="Genomic_DNA"/>
</dbReference>
<dbReference type="GO" id="GO:0050525">
    <property type="term" value="F:cutinase activity"/>
    <property type="evidence" value="ECO:0007669"/>
    <property type="project" value="UniProtKB-EC"/>
</dbReference>
<dbReference type="GO" id="GO:0016052">
    <property type="term" value="P:carbohydrate catabolic process"/>
    <property type="evidence" value="ECO:0007669"/>
    <property type="project" value="TreeGrafter"/>
</dbReference>
<evidence type="ECO:0000313" key="11">
    <source>
        <dbReference type="Proteomes" id="UP000799291"/>
    </source>
</evidence>
<dbReference type="PANTHER" id="PTHR48250:SF1">
    <property type="entry name" value="CUTINASE"/>
    <property type="match status" value="1"/>
</dbReference>
<keyword evidence="4" id="KW-0732">Signal</keyword>
<evidence type="ECO:0000256" key="1">
    <source>
        <dbReference type="ARBA" id="ARBA00007534"/>
    </source>
</evidence>
<name>A0A6G1J287_9PLEO</name>
<dbReference type="Proteomes" id="UP000799291">
    <property type="component" value="Unassembled WGS sequence"/>
</dbReference>
<evidence type="ECO:0000256" key="5">
    <source>
        <dbReference type="ARBA" id="ARBA00022801"/>
    </source>
</evidence>
<keyword evidence="11" id="KW-1185">Reference proteome</keyword>
<dbReference type="EC" id="3.1.1.74" evidence="2"/>
<dbReference type="Gene3D" id="3.40.50.1820">
    <property type="entry name" value="alpha/beta hydrolase"/>
    <property type="match status" value="1"/>
</dbReference>
<feature type="active site" evidence="8">
    <location>
        <position position="205"/>
    </location>
</feature>
<dbReference type="InterPro" id="IPR029058">
    <property type="entry name" value="AB_hydrolase_fold"/>
</dbReference>
<evidence type="ECO:0000313" key="10">
    <source>
        <dbReference type="EMBL" id="KAF2684637.1"/>
    </source>
</evidence>
<evidence type="ECO:0000256" key="3">
    <source>
        <dbReference type="ARBA" id="ARBA00022487"/>
    </source>
</evidence>
<evidence type="ECO:0000256" key="8">
    <source>
        <dbReference type="PIRSR" id="PIRSR611150-1"/>
    </source>
</evidence>
<comment type="catalytic activity">
    <reaction evidence="7">
        <text>cutin + H2O = cutin monomers.</text>
        <dbReference type="EC" id="3.1.1.74"/>
    </reaction>
</comment>
<comment type="similarity">
    <text evidence="1">Belongs to the cutinase family.</text>
</comment>
<feature type="active site" description="Proton donor/acceptor" evidence="8">
    <location>
        <position position="217"/>
    </location>
</feature>
<dbReference type="InterPro" id="IPR000675">
    <property type="entry name" value="Cutinase/axe"/>
</dbReference>
<sequence length="238" mass="25143">MQQSYRDSWHYNLRLLSTVIQRSLALEPRADIPNALAIFPSGPLNEFLRIISTLPEGATALDAGGLVLTPLQQVLADAVCINTTRDELAQNASCADVTVIFTRGTTEPGNGVEFPATFTGFNLNSTEGVPSMASFINQAITSCPDSKILVPGHSQGALVVRSTTDSLPADTMSKINSVVTFGDPKNQTAITGAESKILVICHENDAVCSGGFITVDHLTYADNATTAAQFVVEKAGGE</sequence>
<evidence type="ECO:0000256" key="9">
    <source>
        <dbReference type="PIRSR" id="PIRSR611150-2"/>
    </source>
</evidence>
<evidence type="ECO:0000256" key="7">
    <source>
        <dbReference type="ARBA" id="ARBA00034045"/>
    </source>
</evidence>
<evidence type="ECO:0000256" key="6">
    <source>
        <dbReference type="ARBA" id="ARBA00023157"/>
    </source>
</evidence>
<feature type="disulfide bond" evidence="9">
    <location>
        <begin position="201"/>
        <end position="208"/>
    </location>
</feature>
<feature type="active site" description="Nucleophile" evidence="8">
    <location>
        <position position="154"/>
    </location>
</feature>